<dbReference type="InterPro" id="IPR005561">
    <property type="entry name" value="ANTAR"/>
</dbReference>
<dbReference type="AlphaFoldDB" id="A0A6L9XWM9"/>
<protein>
    <submittedName>
        <fullName evidence="7">GAF and ANTAR domain-containing protein</fullName>
    </submittedName>
</protein>
<dbReference type="InterPro" id="IPR011006">
    <property type="entry name" value="CheY-like_superfamily"/>
</dbReference>
<proteinExistence type="predicted"/>
<evidence type="ECO:0000256" key="1">
    <source>
        <dbReference type="ARBA" id="ARBA00022679"/>
    </source>
</evidence>
<reference evidence="7 8" key="1">
    <citation type="journal article" date="2014" name="J. Microbiol.">
        <title>Diaminobutyricibacter tongyongensis gen. nov., sp. nov. and Homoserinibacter gongjuensis gen. nov., sp. nov. belong to the family Microbacteriaceae.</title>
        <authorList>
            <person name="Kim S.J."/>
            <person name="Ahn J.H."/>
            <person name="Weon H.Y."/>
            <person name="Hamada M."/>
            <person name="Suzuki K."/>
            <person name="Kwon S.W."/>
        </authorList>
    </citation>
    <scope>NUCLEOTIDE SEQUENCE [LARGE SCALE GENOMIC DNA]</scope>
    <source>
        <strain evidence="7 8">NBRC 108724</strain>
    </source>
</reference>
<organism evidence="7 8">
    <name type="scientific">Leifsonia tongyongensis</name>
    <dbReference type="NCBI Taxonomy" id="1268043"/>
    <lineage>
        <taxon>Bacteria</taxon>
        <taxon>Bacillati</taxon>
        <taxon>Actinomycetota</taxon>
        <taxon>Actinomycetes</taxon>
        <taxon>Micrococcales</taxon>
        <taxon>Microbacteriaceae</taxon>
        <taxon>Leifsonia</taxon>
    </lineage>
</organism>
<dbReference type="PROSITE" id="PS50921">
    <property type="entry name" value="ANTAR"/>
    <property type="match status" value="1"/>
</dbReference>
<dbReference type="GO" id="GO:0016301">
    <property type="term" value="F:kinase activity"/>
    <property type="evidence" value="ECO:0007669"/>
    <property type="project" value="UniProtKB-KW"/>
</dbReference>
<dbReference type="SMART" id="SM00065">
    <property type="entry name" value="GAF"/>
    <property type="match status" value="1"/>
</dbReference>
<evidence type="ECO:0000259" key="6">
    <source>
        <dbReference type="PROSITE" id="PS50921"/>
    </source>
</evidence>
<feature type="domain" description="ANTAR" evidence="6">
    <location>
        <begin position="186"/>
        <end position="247"/>
    </location>
</feature>
<evidence type="ECO:0000313" key="8">
    <source>
        <dbReference type="Proteomes" id="UP000474967"/>
    </source>
</evidence>
<feature type="region of interest" description="Disordered" evidence="5">
    <location>
        <begin position="1"/>
        <end position="21"/>
    </location>
</feature>
<dbReference type="Proteomes" id="UP000474967">
    <property type="component" value="Unassembled WGS sequence"/>
</dbReference>
<keyword evidence="3" id="KW-0805">Transcription regulation</keyword>
<dbReference type="InterPro" id="IPR029016">
    <property type="entry name" value="GAF-like_dom_sf"/>
</dbReference>
<dbReference type="Gene3D" id="3.30.450.40">
    <property type="match status" value="1"/>
</dbReference>
<keyword evidence="1" id="KW-0808">Transferase</keyword>
<keyword evidence="8" id="KW-1185">Reference proteome</keyword>
<keyword evidence="4" id="KW-0804">Transcription</keyword>
<comment type="caution">
    <text evidence="7">The sequence shown here is derived from an EMBL/GenBank/DDBJ whole genome shotgun (WGS) entry which is preliminary data.</text>
</comment>
<accession>A0A6L9XWM9</accession>
<dbReference type="SUPFAM" id="SSF52172">
    <property type="entry name" value="CheY-like"/>
    <property type="match status" value="1"/>
</dbReference>
<evidence type="ECO:0000256" key="5">
    <source>
        <dbReference type="SAM" id="MobiDB-lite"/>
    </source>
</evidence>
<dbReference type="InterPro" id="IPR003018">
    <property type="entry name" value="GAF"/>
</dbReference>
<keyword evidence="2" id="KW-0418">Kinase</keyword>
<dbReference type="Gene3D" id="1.10.10.10">
    <property type="entry name" value="Winged helix-like DNA-binding domain superfamily/Winged helix DNA-binding domain"/>
    <property type="match status" value="1"/>
</dbReference>
<dbReference type="RefSeq" id="WP_163288643.1">
    <property type="nucleotide sequence ID" value="NZ_JAAGWY010000001.1"/>
</dbReference>
<dbReference type="PIRSF" id="PIRSF036625">
    <property type="entry name" value="GAF_ANTAR"/>
    <property type="match status" value="1"/>
</dbReference>
<sequence length="255" mass="27843">MKTRTPGGNANTKQSDPTAPTRERQLAEAFVTLADTLVDDYDIVDLLHVLVERCSQLLEATDAGILIPDADGRLEVVASTSERSELIGLLQLGEGEGPCVDAYLTGRTVDVENIAATYARWPAFAIASADVGYASMHAIPLRLRKETIGSLNLFRDRTGGFSDDDEVTARALADVATIGILHERWIREADAARSQLQYALNSRVVIEQAKGVIAHTENVDMDTAFQLIRTRARNSGRRLSDMARAIVESFSERAT</sequence>
<dbReference type="Pfam" id="PF03861">
    <property type="entry name" value="ANTAR"/>
    <property type="match status" value="1"/>
</dbReference>
<dbReference type="InterPro" id="IPR036388">
    <property type="entry name" value="WH-like_DNA-bd_sf"/>
</dbReference>
<dbReference type="EMBL" id="JAAGWY010000001">
    <property type="protein sequence ID" value="NEN05428.1"/>
    <property type="molecule type" value="Genomic_DNA"/>
</dbReference>
<name>A0A6L9XWM9_9MICO</name>
<dbReference type="GO" id="GO:0003723">
    <property type="term" value="F:RNA binding"/>
    <property type="evidence" value="ECO:0007669"/>
    <property type="project" value="InterPro"/>
</dbReference>
<dbReference type="Pfam" id="PF13185">
    <property type="entry name" value="GAF_2"/>
    <property type="match status" value="1"/>
</dbReference>
<evidence type="ECO:0000256" key="3">
    <source>
        <dbReference type="ARBA" id="ARBA00023015"/>
    </source>
</evidence>
<dbReference type="InterPro" id="IPR012074">
    <property type="entry name" value="GAF_ANTAR"/>
</dbReference>
<evidence type="ECO:0000256" key="4">
    <source>
        <dbReference type="ARBA" id="ARBA00023163"/>
    </source>
</evidence>
<dbReference type="SMART" id="SM01012">
    <property type="entry name" value="ANTAR"/>
    <property type="match status" value="1"/>
</dbReference>
<feature type="compositionally biased region" description="Polar residues" evidence="5">
    <location>
        <begin position="1"/>
        <end position="18"/>
    </location>
</feature>
<dbReference type="SUPFAM" id="SSF55781">
    <property type="entry name" value="GAF domain-like"/>
    <property type="match status" value="1"/>
</dbReference>
<evidence type="ECO:0000313" key="7">
    <source>
        <dbReference type="EMBL" id="NEN05428.1"/>
    </source>
</evidence>
<gene>
    <name evidence="7" type="ORF">G3T36_06045</name>
</gene>
<evidence type="ECO:0000256" key="2">
    <source>
        <dbReference type="ARBA" id="ARBA00022777"/>
    </source>
</evidence>